<dbReference type="AlphaFoldDB" id="A0A1G2CVZ7"/>
<name>A0A1G2CVZ7_9BACT</name>
<comment type="caution">
    <text evidence="1">The sequence shown here is derived from an EMBL/GenBank/DDBJ whole genome shotgun (WGS) entry which is preliminary data.</text>
</comment>
<reference evidence="1 2" key="1">
    <citation type="journal article" date="2016" name="Nat. Commun.">
        <title>Thousands of microbial genomes shed light on interconnected biogeochemical processes in an aquifer system.</title>
        <authorList>
            <person name="Anantharaman K."/>
            <person name="Brown C.T."/>
            <person name="Hug L.A."/>
            <person name="Sharon I."/>
            <person name="Castelle C.J."/>
            <person name="Probst A.J."/>
            <person name="Thomas B.C."/>
            <person name="Singh A."/>
            <person name="Wilkins M.J."/>
            <person name="Karaoz U."/>
            <person name="Brodie E.L."/>
            <person name="Williams K.H."/>
            <person name="Hubbard S.S."/>
            <person name="Banfield J.F."/>
        </authorList>
    </citation>
    <scope>NUCLEOTIDE SEQUENCE [LARGE SCALE GENOMIC DNA]</scope>
</reference>
<dbReference type="EMBL" id="MHLI01000022">
    <property type="protein sequence ID" value="OGZ04668.1"/>
    <property type="molecule type" value="Genomic_DNA"/>
</dbReference>
<gene>
    <name evidence="1" type="ORF">A2845_05230</name>
</gene>
<accession>A0A1G2CVZ7</accession>
<organism evidence="1 2">
    <name type="scientific">Candidatus Lloydbacteria bacterium RIFCSPHIGHO2_01_FULL_49_22</name>
    <dbReference type="NCBI Taxonomy" id="1798658"/>
    <lineage>
        <taxon>Bacteria</taxon>
        <taxon>Candidatus Lloydiibacteriota</taxon>
    </lineage>
</organism>
<sequence>MCTIGDSELVQVPVDSIDALLLRPHEADEPGILFLLKDGGTVLSVSGTDAECDAMWAAIEAALPNEDFVRYHSVMFRAESLETVEQRKTPQLGDCIYFGLRNRREFTRSYDSLTELRRDLEEVTEILSVLQDIRASTRASETKQ</sequence>
<evidence type="ECO:0000313" key="1">
    <source>
        <dbReference type="EMBL" id="OGZ04668.1"/>
    </source>
</evidence>
<dbReference type="Proteomes" id="UP000177122">
    <property type="component" value="Unassembled WGS sequence"/>
</dbReference>
<evidence type="ECO:0000313" key="2">
    <source>
        <dbReference type="Proteomes" id="UP000177122"/>
    </source>
</evidence>
<protein>
    <submittedName>
        <fullName evidence="1">Uncharacterized protein</fullName>
    </submittedName>
</protein>
<proteinExistence type="predicted"/>